<dbReference type="Proteomes" id="UP000235388">
    <property type="component" value="Unassembled WGS sequence"/>
</dbReference>
<accession>A0A2N5UQN0</accession>
<dbReference type="AlphaFoldDB" id="A0A2N5UQN0"/>
<evidence type="ECO:0000256" key="1">
    <source>
        <dbReference type="SAM" id="SignalP"/>
    </source>
</evidence>
<comment type="caution">
    <text evidence="2">The sequence shown here is derived from an EMBL/GenBank/DDBJ whole genome shotgun (WGS) entry which is preliminary data.</text>
</comment>
<dbReference type="EMBL" id="PGCJ01000186">
    <property type="protein sequence ID" value="PLW40073.1"/>
    <property type="molecule type" value="Genomic_DNA"/>
</dbReference>
<keyword evidence="1" id="KW-0732">Signal</keyword>
<evidence type="ECO:0008006" key="4">
    <source>
        <dbReference type="Google" id="ProtNLM"/>
    </source>
</evidence>
<name>A0A2N5UQN0_9BASI</name>
<feature type="chain" id="PRO_5014834022" description="Secreted protein" evidence="1">
    <location>
        <begin position="26"/>
        <end position="76"/>
    </location>
</feature>
<gene>
    <name evidence="2" type="ORF">PCANC_16353</name>
</gene>
<keyword evidence="3" id="KW-1185">Reference proteome</keyword>
<protein>
    <recommendedName>
        <fullName evidence="4">Secreted protein</fullName>
    </recommendedName>
</protein>
<proteinExistence type="predicted"/>
<reference evidence="2 3" key="1">
    <citation type="submission" date="2017-11" db="EMBL/GenBank/DDBJ databases">
        <title>De novo assembly and phasing of dikaryotic genomes from two isolates of Puccinia coronata f. sp. avenae, the causal agent of oat crown rust.</title>
        <authorList>
            <person name="Miller M.E."/>
            <person name="Zhang Y."/>
            <person name="Omidvar V."/>
            <person name="Sperschneider J."/>
            <person name="Schwessinger B."/>
            <person name="Raley C."/>
            <person name="Palmer J.M."/>
            <person name="Garnica D."/>
            <person name="Upadhyaya N."/>
            <person name="Rathjen J."/>
            <person name="Taylor J.M."/>
            <person name="Park R.F."/>
            <person name="Dodds P.N."/>
            <person name="Hirsch C.D."/>
            <person name="Kianian S.F."/>
            <person name="Figueroa M."/>
        </authorList>
    </citation>
    <scope>NUCLEOTIDE SEQUENCE [LARGE SCALE GENOMIC DNA]</scope>
    <source>
        <strain evidence="2">12NC29</strain>
    </source>
</reference>
<feature type="signal peptide" evidence="1">
    <location>
        <begin position="1"/>
        <end position="25"/>
    </location>
</feature>
<evidence type="ECO:0000313" key="3">
    <source>
        <dbReference type="Proteomes" id="UP000235388"/>
    </source>
</evidence>
<organism evidence="2 3">
    <name type="scientific">Puccinia coronata f. sp. avenae</name>
    <dbReference type="NCBI Taxonomy" id="200324"/>
    <lineage>
        <taxon>Eukaryota</taxon>
        <taxon>Fungi</taxon>
        <taxon>Dikarya</taxon>
        <taxon>Basidiomycota</taxon>
        <taxon>Pucciniomycotina</taxon>
        <taxon>Pucciniomycetes</taxon>
        <taxon>Pucciniales</taxon>
        <taxon>Pucciniaceae</taxon>
        <taxon>Puccinia</taxon>
    </lineage>
</organism>
<evidence type="ECO:0000313" key="2">
    <source>
        <dbReference type="EMBL" id="PLW40073.1"/>
    </source>
</evidence>
<sequence length="76" mass="8632">MQGWREKQTHHLFLALLRFARVSRSLRQIVRSHLTHLGSSPKVRSCLSLSSSDCQVSSDASWFITKADHQTEPLNG</sequence>